<dbReference type="Gene3D" id="3.40.50.1820">
    <property type="entry name" value="alpha/beta hydrolase"/>
    <property type="match status" value="1"/>
</dbReference>
<dbReference type="GO" id="GO:0016787">
    <property type="term" value="F:hydrolase activity"/>
    <property type="evidence" value="ECO:0007669"/>
    <property type="project" value="UniProtKB-KW"/>
</dbReference>
<dbReference type="PANTHER" id="PTHR10992:SF1086">
    <property type="entry name" value="AB HYDROLASE-1 DOMAIN-CONTAINING PROTEIN"/>
    <property type="match status" value="1"/>
</dbReference>
<dbReference type="InterPro" id="IPR045889">
    <property type="entry name" value="MES/HNL"/>
</dbReference>
<dbReference type="RefSeq" id="WP_210044764.1">
    <property type="nucleotide sequence ID" value="NZ_JBHLVU010000077.1"/>
</dbReference>
<keyword evidence="3" id="KW-1185">Reference proteome</keyword>
<dbReference type="Proteomes" id="UP001519887">
    <property type="component" value="Unassembled WGS sequence"/>
</dbReference>
<dbReference type="PRINTS" id="PR00111">
    <property type="entry name" value="ABHYDROLASE"/>
</dbReference>
<reference evidence="2 3" key="1">
    <citation type="submission" date="2021-07" db="EMBL/GenBank/DDBJ databases">
        <title>Paenibacillus radiodurans sp. nov., isolated from the southeastern edge of Tengger Desert.</title>
        <authorList>
            <person name="Zhang G."/>
        </authorList>
    </citation>
    <scope>NUCLEOTIDE SEQUENCE [LARGE SCALE GENOMIC DNA]</scope>
    <source>
        <strain evidence="2 3">CCM 7311</strain>
    </source>
</reference>
<sequence>MSTFVLVHGSWHGAWCWDKITPSLQNAGHRVIAIDLPGHGLDTTPVQEVTFKDYTNRLCSVLDNESKKVILVGHSSGGYAISQTAEYRPEKIQTLVYLCAYLPKNEQTLLQIAQSEQKDTTSETPSAVVLSDDQTYMSLNGDLVKASFYDDCSDEDVLFAKERICLDPMGPFITPVHLTDDNFGSIPRVYIETLKDKAISIGLQRQMYAQSPCKEVITMDTAHSPFFSQPEVLTSHLNHIAQTSNE</sequence>
<proteinExistence type="predicted"/>
<gene>
    <name evidence="2" type="ORF">K0U00_02920</name>
</gene>
<evidence type="ECO:0000259" key="1">
    <source>
        <dbReference type="Pfam" id="PF12697"/>
    </source>
</evidence>
<dbReference type="EMBL" id="JAHZIK010000031">
    <property type="protein sequence ID" value="MBW7452994.1"/>
    <property type="molecule type" value="Genomic_DNA"/>
</dbReference>
<dbReference type="PANTHER" id="PTHR10992">
    <property type="entry name" value="METHYLESTERASE FAMILY MEMBER"/>
    <property type="match status" value="1"/>
</dbReference>
<evidence type="ECO:0000313" key="3">
    <source>
        <dbReference type="Proteomes" id="UP001519887"/>
    </source>
</evidence>
<dbReference type="SUPFAM" id="SSF53474">
    <property type="entry name" value="alpha/beta-Hydrolases"/>
    <property type="match status" value="1"/>
</dbReference>
<keyword evidence="2" id="KW-0378">Hydrolase</keyword>
<name>A0ABS7BWL6_9BACL</name>
<dbReference type="InterPro" id="IPR029058">
    <property type="entry name" value="AB_hydrolase_fold"/>
</dbReference>
<feature type="domain" description="AB hydrolase-1" evidence="1">
    <location>
        <begin position="4"/>
        <end position="233"/>
    </location>
</feature>
<dbReference type="Pfam" id="PF12697">
    <property type="entry name" value="Abhydrolase_6"/>
    <property type="match status" value="1"/>
</dbReference>
<dbReference type="InterPro" id="IPR000073">
    <property type="entry name" value="AB_hydrolase_1"/>
</dbReference>
<protein>
    <submittedName>
        <fullName evidence="2">Alpha/beta fold hydrolase</fullName>
    </submittedName>
</protein>
<comment type="caution">
    <text evidence="2">The sequence shown here is derived from an EMBL/GenBank/DDBJ whole genome shotgun (WGS) entry which is preliminary data.</text>
</comment>
<organism evidence="2 3">
    <name type="scientific">Paenibacillus sepulcri</name>
    <dbReference type="NCBI Taxonomy" id="359917"/>
    <lineage>
        <taxon>Bacteria</taxon>
        <taxon>Bacillati</taxon>
        <taxon>Bacillota</taxon>
        <taxon>Bacilli</taxon>
        <taxon>Bacillales</taxon>
        <taxon>Paenibacillaceae</taxon>
        <taxon>Paenibacillus</taxon>
    </lineage>
</organism>
<evidence type="ECO:0000313" key="2">
    <source>
        <dbReference type="EMBL" id="MBW7452994.1"/>
    </source>
</evidence>
<accession>A0ABS7BWL6</accession>